<evidence type="ECO:0000313" key="2">
    <source>
        <dbReference type="Proteomes" id="UP001327560"/>
    </source>
</evidence>
<proteinExistence type="predicted"/>
<sequence>MISGSARSTAMWKIPAVRIFYPPSISLADYSRYGDHPWPRQTSLEPFFNRYFHSLICVPICHPYKVEELHGRRTSAILLEAAMHGNSTIYSRSSHSRHLMPKLQLTLG</sequence>
<gene>
    <name evidence="1" type="ORF">Cni_G28486</name>
</gene>
<dbReference type="Proteomes" id="UP001327560">
    <property type="component" value="Chromosome 9"/>
</dbReference>
<reference evidence="1 2" key="1">
    <citation type="submission" date="2023-10" db="EMBL/GenBank/DDBJ databases">
        <title>Chromosome-scale genome assembly provides insights into flower coloration mechanisms of Canna indica.</title>
        <authorList>
            <person name="Li C."/>
        </authorList>
    </citation>
    <scope>NUCLEOTIDE SEQUENCE [LARGE SCALE GENOMIC DNA]</scope>
    <source>
        <tissue evidence="1">Flower</tissue>
    </source>
</reference>
<keyword evidence="2" id="KW-1185">Reference proteome</keyword>
<evidence type="ECO:0000313" key="1">
    <source>
        <dbReference type="EMBL" id="WOL19684.1"/>
    </source>
</evidence>
<organism evidence="1 2">
    <name type="scientific">Canna indica</name>
    <name type="common">Indian-shot</name>
    <dbReference type="NCBI Taxonomy" id="4628"/>
    <lineage>
        <taxon>Eukaryota</taxon>
        <taxon>Viridiplantae</taxon>
        <taxon>Streptophyta</taxon>
        <taxon>Embryophyta</taxon>
        <taxon>Tracheophyta</taxon>
        <taxon>Spermatophyta</taxon>
        <taxon>Magnoliopsida</taxon>
        <taxon>Liliopsida</taxon>
        <taxon>Zingiberales</taxon>
        <taxon>Cannaceae</taxon>
        <taxon>Canna</taxon>
    </lineage>
</organism>
<accession>A0AAQ3L333</accession>
<dbReference type="EMBL" id="CP136898">
    <property type="protein sequence ID" value="WOL19684.1"/>
    <property type="molecule type" value="Genomic_DNA"/>
</dbReference>
<name>A0AAQ3L333_9LILI</name>
<protein>
    <submittedName>
        <fullName evidence="1">Uncharacterized protein</fullName>
    </submittedName>
</protein>
<dbReference type="AlphaFoldDB" id="A0AAQ3L333"/>